<evidence type="ECO:0000313" key="2">
    <source>
        <dbReference type="EMBL" id="TFC21331.1"/>
    </source>
</evidence>
<dbReference type="Gene3D" id="2.160.20.80">
    <property type="entry name" value="E3 ubiquitin-protein ligase SopA"/>
    <property type="match status" value="1"/>
</dbReference>
<dbReference type="EMBL" id="SOFS01000016">
    <property type="protein sequence ID" value="TFC21331.1"/>
    <property type="molecule type" value="Genomic_DNA"/>
</dbReference>
<keyword evidence="1" id="KW-0472">Membrane</keyword>
<name>A0ABY2IP12_9MICO</name>
<accession>A0ABY2IP12</accession>
<dbReference type="PANTHER" id="PTHR14136">
    <property type="entry name" value="BTB_POZ DOMAIN-CONTAINING PROTEIN KCTD9"/>
    <property type="match status" value="1"/>
</dbReference>
<evidence type="ECO:0000313" key="3">
    <source>
        <dbReference type="Proteomes" id="UP000297604"/>
    </source>
</evidence>
<dbReference type="Pfam" id="PF00805">
    <property type="entry name" value="Pentapeptide"/>
    <property type="match status" value="2"/>
</dbReference>
<comment type="caution">
    <text evidence="2">The sequence shown here is derived from an EMBL/GenBank/DDBJ whole genome shotgun (WGS) entry which is preliminary data.</text>
</comment>
<dbReference type="InterPro" id="IPR051082">
    <property type="entry name" value="Pentapeptide-BTB/POZ_domain"/>
</dbReference>
<feature type="transmembrane region" description="Helical" evidence="1">
    <location>
        <begin position="145"/>
        <end position="166"/>
    </location>
</feature>
<proteinExistence type="predicted"/>
<feature type="transmembrane region" description="Helical" evidence="1">
    <location>
        <begin position="104"/>
        <end position="125"/>
    </location>
</feature>
<dbReference type="Proteomes" id="UP000297604">
    <property type="component" value="Unassembled WGS sequence"/>
</dbReference>
<dbReference type="SUPFAM" id="SSF141571">
    <property type="entry name" value="Pentapeptide repeat-like"/>
    <property type="match status" value="1"/>
</dbReference>
<evidence type="ECO:0000256" key="1">
    <source>
        <dbReference type="SAM" id="Phobius"/>
    </source>
</evidence>
<sequence length="432" mass="46312">MAADAGLRARRWRLRLAQLGADQDLAAPSESRHGQGHPGLHPHGGCRVRCCPVNDAARNGVAASPRRSFGIGGESRCHVRDKVVASVGDVKSLMKSAKDAFADHWRIVLILVGLLAFVAAVAYVPERWVDQSSGLAIADRITAVAGVRQSVVFMGGGLLALVGIYYTHQRSIVERATNRLQQDSNYTDRYTAAITQLGSDNLTIRLGGVYALERIARDSTGDRETVEDVLAAFVRMDAPRAAKELEVNDPQVLFSAPVDILAAATVLSRRDVKLQIGDRQIDLSGAQLGSVEMVNATSLNDVSLSGANLHRALLMSAYMSGANLFDTNLRSANLVEANLTTSWLLGTHLENANLRDANLSGAHLYGAYLDGASLQGAILTDAQLNQSRLNGANLTSVVGWSSEQLEKAGSWDISTIWPHGHIPSIPTKIENG</sequence>
<dbReference type="PANTHER" id="PTHR14136:SF17">
    <property type="entry name" value="BTB_POZ DOMAIN-CONTAINING PROTEIN KCTD9"/>
    <property type="match status" value="1"/>
</dbReference>
<keyword evidence="1" id="KW-0812">Transmembrane</keyword>
<keyword evidence="3" id="KW-1185">Reference proteome</keyword>
<gene>
    <name evidence="2" type="ORF">E3O46_06960</name>
</gene>
<organism evidence="2 3">
    <name type="scientific">Cryobacterium glucosi</name>
    <dbReference type="NCBI Taxonomy" id="1259175"/>
    <lineage>
        <taxon>Bacteria</taxon>
        <taxon>Bacillati</taxon>
        <taxon>Actinomycetota</taxon>
        <taxon>Actinomycetes</taxon>
        <taxon>Micrococcales</taxon>
        <taxon>Microbacteriaceae</taxon>
        <taxon>Cryobacterium</taxon>
    </lineage>
</organism>
<keyword evidence="1" id="KW-1133">Transmembrane helix</keyword>
<protein>
    <submittedName>
        <fullName evidence="2">Pentapeptide repeat-containing protein</fullName>
    </submittedName>
</protein>
<dbReference type="InterPro" id="IPR001646">
    <property type="entry name" value="5peptide_repeat"/>
</dbReference>
<reference evidence="2 3" key="1">
    <citation type="submission" date="2019-03" db="EMBL/GenBank/DDBJ databases">
        <title>Genomics of glacier-inhabiting Cryobacterium strains.</title>
        <authorList>
            <person name="Liu Q."/>
            <person name="Xin Y.-H."/>
        </authorList>
    </citation>
    <scope>NUCLEOTIDE SEQUENCE [LARGE SCALE GENOMIC DNA]</scope>
    <source>
        <strain evidence="2 3">MDB1-5</strain>
    </source>
</reference>